<comment type="caution">
    <text evidence="11">The sequence shown here is derived from an EMBL/GenBank/DDBJ whole genome shotgun (WGS) entry which is preliminary data.</text>
</comment>
<reference evidence="11" key="1">
    <citation type="submission" date="2019-09" db="EMBL/GenBank/DDBJ databases">
        <title>Draft genome information of white flower Hibiscus syriacus.</title>
        <authorList>
            <person name="Kim Y.-M."/>
        </authorList>
    </citation>
    <scope>NUCLEOTIDE SEQUENCE [LARGE SCALE GENOMIC DNA]</scope>
    <source>
        <strain evidence="11">YM2019G1</strain>
    </source>
</reference>
<evidence type="ECO:0000259" key="10">
    <source>
        <dbReference type="PROSITE" id="PS51294"/>
    </source>
</evidence>
<dbReference type="Gene3D" id="3.40.47.10">
    <property type="match status" value="3"/>
</dbReference>
<dbReference type="PROSITE" id="PS51294">
    <property type="entry name" value="HTH_MYB"/>
    <property type="match status" value="1"/>
</dbReference>
<dbReference type="Pfam" id="PF00249">
    <property type="entry name" value="Myb_DNA-binding"/>
    <property type="match status" value="1"/>
</dbReference>
<dbReference type="Pfam" id="PF00109">
    <property type="entry name" value="ketoacyl-synt"/>
    <property type="match status" value="2"/>
</dbReference>
<dbReference type="SUPFAM" id="SSF53901">
    <property type="entry name" value="Thiolase-like"/>
    <property type="match status" value="2"/>
</dbReference>
<name>A0A6A3C1H8_HIBSY</name>
<keyword evidence="4 8" id="KW-0808">Transferase</keyword>
<feature type="domain" description="HTH myb-type" evidence="10">
    <location>
        <begin position="9"/>
        <end position="65"/>
    </location>
</feature>
<comment type="similarity">
    <text evidence="2 8">Belongs to the thiolase-like superfamily. Beta-ketoacyl-ACP synthases family.</text>
</comment>
<organism evidence="11 12">
    <name type="scientific">Hibiscus syriacus</name>
    <name type="common">Rose of Sharon</name>
    <dbReference type="NCBI Taxonomy" id="106335"/>
    <lineage>
        <taxon>Eukaryota</taxon>
        <taxon>Viridiplantae</taxon>
        <taxon>Streptophyta</taxon>
        <taxon>Embryophyta</taxon>
        <taxon>Tracheophyta</taxon>
        <taxon>Spermatophyta</taxon>
        <taxon>Magnoliopsida</taxon>
        <taxon>eudicotyledons</taxon>
        <taxon>Gunneridae</taxon>
        <taxon>Pentapetalae</taxon>
        <taxon>rosids</taxon>
        <taxon>malvids</taxon>
        <taxon>Malvales</taxon>
        <taxon>Malvaceae</taxon>
        <taxon>Malvoideae</taxon>
        <taxon>Hibiscus</taxon>
    </lineage>
</organism>
<dbReference type="GO" id="GO:0005739">
    <property type="term" value="C:mitochondrion"/>
    <property type="evidence" value="ECO:0007669"/>
    <property type="project" value="TreeGrafter"/>
</dbReference>
<dbReference type="GO" id="GO:0005634">
    <property type="term" value="C:nucleus"/>
    <property type="evidence" value="ECO:0007669"/>
    <property type="project" value="UniProtKB-SubCell"/>
</dbReference>
<dbReference type="SUPFAM" id="SSF46689">
    <property type="entry name" value="Homeodomain-like"/>
    <property type="match status" value="1"/>
</dbReference>
<dbReference type="InterPro" id="IPR014030">
    <property type="entry name" value="Ketoacyl_synth_N"/>
</dbReference>
<dbReference type="EMBL" id="VEPZ02000548">
    <property type="protein sequence ID" value="KAE8722960.1"/>
    <property type="molecule type" value="Genomic_DNA"/>
</dbReference>
<dbReference type="InterPro" id="IPR014031">
    <property type="entry name" value="Ketoacyl_synth_C"/>
</dbReference>
<dbReference type="InterPro" id="IPR001005">
    <property type="entry name" value="SANT/Myb"/>
</dbReference>
<protein>
    <recommendedName>
        <fullName evidence="3">beta-ketoacyl-[acyl-carrier-protein] synthase I</fullName>
        <ecNumber evidence="3">2.3.1.41</ecNumber>
    </recommendedName>
</protein>
<gene>
    <name evidence="11" type="ORF">F3Y22_tig00013285pilonHSYRG00115</name>
</gene>
<evidence type="ECO:0000256" key="8">
    <source>
        <dbReference type="RuleBase" id="RU003694"/>
    </source>
</evidence>
<evidence type="ECO:0000256" key="2">
    <source>
        <dbReference type="ARBA" id="ARBA00008467"/>
    </source>
</evidence>
<dbReference type="AlphaFoldDB" id="A0A6A3C1H8"/>
<comment type="subcellular location">
    <subcellularLocation>
        <location evidence="1">Nucleus</location>
    </subcellularLocation>
</comment>
<accession>A0A6A3C1H8</accession>
<evidence type="ECO:0000259" key="9">
    <source>
        <dbReference type="PROSITE" id="PS50090"/>
    </source>
</evidence>
<evidence type="ECO:0000256" key="3">
    <source>
        <dbReference type="ARBA" id="ARBA00013191"/>
    </source>
</evidence>
<dbReference type="EC" id="2.3.1.41" evidence="3"/>
<evidence type="ECO:0000256" key="6">
    <source>
        <dbReference type="ARBA" id="ARBA00023125"/>
    </source>
</evidence>
<dbReference type="CDD" id="cd00834">
    <property type="entry name" value="KAS_I_II"/>
    <property type="match status" value="1"/>
</dbReference>
<keyword evidence="7" id="KW-0539">Nucleus</keyword>
<dbReference type="FunFam" id="1.10.10.60:FF:000001">
    <property type="entry name" value="MYB-related transcription factor"/>
    <property type="match status" value="1"/>
</dbReference>
<dbReference type="InterPro" id="IPR016039">
    <property type="entry name" value="Thiolase-like"/>
</dbReference>
<sequence length="512" mass="55614">MVRAPCCEKMGLKKGPWTPKEDQILVNYIQLHGHCNWRALPKQAGLLRCGKSCRLRWTNYLRPDIKRGNFTREEEDTIINLHDLPGNKENELEITIDHEWETIQTICDFLESFYQITTLLSGSKYLTSNLYLANVVAIDKLLCDAHNDHCEGLSPSLRPTQKFSVRAFTDSSPAVAAPKHRFDAGGSETRFAGQIREFTSQDFIHPKMDKRVDDHLRYGYVAGKKALEGAGLGVDELSKVASSLVSELFTSGFQFIDKDRIGVLIGSGMGGVSVASDGIRNLFVKGFRKISPFFVTSTIPNTTSALLAIDHGFKLQSFAEAPIVPIVIGGLAASKVLSQRNDDPQTASRPWDKDRDGFVIGEGAGVLVALHSLNAKCDGKLGTCDAKGALIIAEYLGGAVNFDAYDITNPRPDGVVLSACIKKCLEDAGVSPEESMIGHCLGAAGALEAIATVKAITTGWIHPTINQFNLDPSIEFDTAANEKQQHEVNVAISNSFGIGGQNSVVAFSAFKP</sequence>
<dbReference type="Gene3D" id="1.10.10.60">
    <property type="entry name" value="Homeodomain-like"/>
    <property type="match status" value="1"/>
</dbReference>
<dbReference type="SMART" id="SM00717">
    <property type="entry name" value="SANT"/>
    <property type="match status" value="1"/>
</dbReference>
<keyword evidence="12" id="KW-1185">Reference proteome</keyword>
<evidence type="ECO:0000256" key="4">
    <source>
        <dbReference type="ARBA" id="ARBA00022679"/>
    </source>
</evidence>
<dbReference type="Pfam" id="PF02801">
    <property type="entry name" value="Ketoacyl-synt_C"/>
    <property type="match status" value="1"/>
</dbReference>
<evidence type="ECO:0000313" key="12">
    <source>
        <dbReference type="Proteomes" id="UP000436088"/>
    </source>
</evidence>
<dbReference type="GO" id="GO:0006633">
    <property type="term" value="P:fatty acid biosynthetic process"/>
    <property type="evidence" value="ECO:0007669"/>
    <property type="project" value="TreeGrafter"/>
</dbReference>
<dbReference type="PANTHER" id="PTHR11712">
    <property type="entry name" value="POLYKETIDE SYNTHASE-RELATED"/>
    <property type="match status" value="1"/>
</dbReference>
<evidence type="ECO:0000256" key="7">
    <source>
        <dbReference type="ARBA" id="ARBA00023242"/>
    </source>
</evidence>
<dbReference type="PROSITE" id="PS50090">
    <property type="entry name" value="MYB_LIKE"/>
    <property type="match status" value="1"/>
</dbReference>
<keyword evidence="5" id="KW-0677">Repeat</keyword>
<dbReference type="Proteomes" id="UP000436088">
    <property type="component" value="Unassembled WGS sequence"/>
</dbReference>
<evidence type="ECO:0000256" key="1">
    <source>
        <dbReference type="ARBA" id="ARBA00004123"/>
    </source>
</evidence>
<evidence type="ECO:0000313" key="11">
    <source>
        <dbReference type="EMBL" id="KAE8722960.1"/>
    </source>
</evidence>
<keyword evidence="6" id="KW-0238">DNA-binding</keyword>
<dbReference type="SMART" id="SM00825">
    <property type="entry name" value="PKS_KS"/>
    <property type="match status" value="1"/>
</dbReference>
<dbReference type="GO" id="GO:0003677">
    <property type="term" value="F:DNA binding"/>
    <property type="evidence" value="ECO:0007669"/>
    <property type="project" value="UniProtKB-KW"/>
</dbReference>
<dbReference type="InterPro" id="IPR017930">
    <property type="entry name" value="Myb_dom"/>
</dbReference>
<dbReference type="CDD" id="cd00167">
    <property type="entry name" value="SANT"/>
    <property type="match status" value="1"/>
</dbReference>
<dbReference type="GO" id="GO:0004315">
    <property type="term" value="F:3-oxoacyl-[acyl-carrier-protein] synthase activity"/>
    <property type="evidence" value="ECO:0007669"/>
    <property type="project" value="UniProtKB-EC"/>
</dbReference>
<evidence type="ECO:0000256" key="5">
    <source>
        <dbReference type="ARBA" id="ARBA00022737"/>
    </source>
</evidence>
<dbReference type="InterPro" id="IPR020841">
    <property type="entry name" value="PKS_Beta-ketoAc_synthase_dom"/>
</dbReference>
<dbReference type="PANTHER" id="PTHR11712:SF336">
    <property type="entry name" value="3-OXOACYL-[ACYL-CARRIER-PROTEIN] SYNTHASE, MITOCHONDRIAL"/>
    <property type="match status" value="1"/>
</dbReference>
<feature type="domain" description="Myb-like" evidence="9">
    <location>
        <begin position="9"/>
        <end position="61"/>
    </location>
</feature>
<dbReference type="InterPro" id="IPR000794">
    <property type="entry name" value="Beta-ketoacyl_synthase"/>
</dbReference>
<dbReference type="InterPro" id="IPR009057">
    <property type="entry name" value="Homeodomain-like_sf"/>
</dbReference>
<proteinExistence type="inferred from homology"/>